<protein>
    <submittedName>
        <fullName evidence="1">Uncharacterized protein</fullName>
    </submittedName>
</protein>
<dbReference type="AlphaFoldDB" id="A0A820FBQ7"/>
<dbReference type="EMBL" id="CAJOAX010034954">
    <property type="protein sequence ID" value="CAF4260528.1"/>
    <property type="molecule type" value="Genomic_DNA"/>
</dbReference>
<organism evidence="1 2">
    <name type="scientific">Rotaria sordida</name>
    <dbReference type="NCBI Taxonomy" id="392033"/>
    <lineage>
        <taxon>Eukaryota</taxon>
        <taxon>Metazoa</taxon>
        <taxon>Spiralia</taxon>
        <taxon>Gnathifera</taxon>
        <taxon>Rotifera</taxon>
        <taxon>Eurotatoria</taxon>
        <taxon>Bdelloidea</taxon>
        <taxon>Philodinida</taxon>
        <taxon>Philodinidae</taxon>
        <taxon>Rotaria</taxon>
    </lineage>
</organism>
<accession>A0A820FBQ7</accession>
<evidence type="ECO:0000313" key="1">
    <source>
        <dbReference type="EMBL" id="CAF4260528.1"/>
    </source>
</evidence>
<feature type="non-terminal residue" evidence="1">
    <location>
        <position position="1"/>
    </location>
</feature>
<proteinExistence type="predicted"/>
<name>A0A820FBQ7_9BILA</name>
<dbReference type="Proteomes" id="UP000663823">
    <property type="component" value="Unassembled WGS sequence"/>
</dbReference>
<gene>
    <name evidence="1" type="ORF">OTI717_LOCUS40747</name>
</gene>
<evidence type="ECO:0000313" key="2">
    <source>
        <dbReference type="Proteomes" id="UP000663823"/>
    </source>
</evidence>
<sequence length="49" mass="5328">TSSIQIERNTILNAQQTSSCNFTLSPILHSSDSTLSIQNVPTVANYNSM</sequence>
<comment type="caution">
    <text evidence="1">The sequence shown here is derived from an EMBL/GenBank/DDBJ whole genome shotgun (WGS) entry which is preliminary data.</text>
</comment>
<reference evidence="1" key="1">
    <citation type="submission" date="2021-02" db="EMBL/GenBank/DDBJ databases">
        <authorList>
            <person name="Nowell W R."/>
        </authorList>
    </citation>
    <scope>NUCLEOTIDE SEQUENCE</scope>
</reference>